<keyword evidence="1" id="KW-0472">Membrane</keyword>
<evidence type="ECO:0000313" key="2">
    <source>
        <dbReference type="EMBL" id="MBU9722365.1"/>
    </source>
</evidence>
<accession>A0ABS6JVE7</accession>
<evidence type="ECO:0000313" key="3">
    <source>
        <dbReference type="Proteomes" id="UP000790580"/>
    </source>
</evidence>
<dbReference type="Proteomes" id="UP000790580">
    <property type="component" value="Unassembled WGS sequence"/>
</dbReference>
<keyword evidence="3" id="KW-1185">Reference proteome</keyword>
<name>A0ABS6JVE7_9BACI</name>
<keyword evidence="1" id="KW-1133">Transmembrane helix</keyword>
<reference evidence="2 3" key="1">
    <citation type="submission" date="2021-06" db="EMBL/GenBank/DDBJ databases">
        <title>Bacillus sp. RD4P76, an endophyte from a halophyte.</title>
        <authorList>
            <person name="Sun J.-Q."/>
        </authorList>
    </citation>
    <scope>NUCLEOTIDE SEQUENCE [LARGE SCALE GENOMIC DNA]</scope>
    <source>
        <strain evidence="2 3">JCM 17098</strain>
    </source>
</reference>
<dbReference type="EMBL" id="JAHQCR010000051">
    <property type="protein sequence ID" value="MBU9722365.1"/>
    <property type="molecule type" value="Genomic_DNA"/>
</dbReference>
<gene>
    <name evidence="2" type="ORF">KS407_13080</name>
</gene>
<evidence type="ECO:0000256" key="1">
    <source>
        <dbReference type="SAM" id="Phobius"/>
    </source>
</evidence>
<feature type="transmembrane region" description="Helical" evidence="1">
    <location>
        <begin position="12"/>
        <end position="30"/>
    </location>
</feature>
<keyword evidence="1" id="KW-0812">Transmembrane</keyword>
<proteinExistence type="predicted"/>
<comment type="caution">
    <text evidence="2">The sequence shown here is derived from an EMBL/GenBank/DDBJ whole genome shotgun (WGS) entry which is preliminary data.</text>
</comment>
<organism evidence="2 3">
    <name type="scientific">Evansella alkalicola</name>
    <dbReference type="NCBI Taxonomy" id="745819"/>
    <lineage>
        <taxon>Bacteria</taxon>
        <taxon>Bacillati</taxon>
        <taxon>Bacillota</taxon>
        <taxon>Bacilli</taxon>
        <taxon>Bacillales</taxon>
        <taxon>Bacillaceae</taxon>
        <taxon>Evansella</taxon>
    </lineage>
</organism>
<protein>
    <submittedName>
        <fullName evidence="2">Uncharacterized protein</fullName>
    </submittedName>
</protein>
<sequence>MNNVQKSTLSFNRVKILVIVCLLFRLQMLYNIRLYPLWLSHSNVQNN</sequence>